<protein>
    <submittedName>
        <fullName evidence="1">Uncharacterized protein</fullName>
    </submittedName>
</protein>
<name>J9H439_9ZZZZ</name>
<organism evidence="1">
    <name type="scientific">gut metagenome</name>
    <dbReference type="NCBI Taxonomy" id="749906"/>
    <lineage>
        <taxon>unclassified sequences</taxon>
        <taxon>metagenomes</taxon>
        <taxon>organismal metagenomes</taxon>
    </lineage>
</organism>
<comment type="caution">
    <text evidence="1">The sequence shown here is derived from an EMBL/GenBank/DDBJ whole genome shotgun (WGS) entry which is preliminary data.</text>
</comment>
<sequence>MTNPSSTLHQLHLFFVLLHNGTVGVGIAIETNHKTIGEGSYLMIVTDTRHRTSGRNNIAEMVKQLKDSLR</sequence>
<reference evidence="1" key="1">
    <citation type="journal article" date="2012" name="PLoS ONE">
        <title>Gene sets for utilization of primary and secondary nutrition supplies in the distal gut of endangered iberian lynx.</title>
        <authorList>
            <person name="Alcaide M."/>
            <person name="Messina E."/>
            <person name="Richter M."/>
            <person name="Bargiela R."/>
            <person name="Peplies J."/>
            <person name="Huws S.A."/>
            <person name="Newbold C.J."/>
            <person name="Golyshin P.N."/>
            <person name="Simon M.A."/>
            <person name="Lopez G."/>
            <person name="Yakimov M.M."/>
            <person name="Ferrer M."/>
        </authorList>
    </citation>
    <scope>NUCLEOTIDE SEQUENCE</scope>
</reference>
<accession>J9H439</accession>
<proteinExistence type="predicted"/>
<gene>
    <name evidence="1" type="ORF">EVA_03394</name>
</gene>
<dbReference type="AlphaFoldDB" id="J9H439"/>
<dbReference type="EMBL" id="AMCI01000608">
    <property type="protein sequence ID" value="EJX08495.1"/>
    <property type="molecule type" value="Genomic_DNA"/>
</dbReference>
<evidence type="ECO:0000313" key="1">
    <source>
        <dbReference type="EMBL" id="EJX08495.1"/>
    </source>
</evidence>